<dbReference type="CDD" id="cd05907">
    <property type="entry name" value="VL_LC_FACS_like"/>
    <property type="match status" value="1"/>
</dbReference>
<comment type="similarity">
    <text evidence="1">Belongs to the ATP-dependent AMP-binding enzyme family.</text>
</comment>
<feature type="domain" description="AMP-dependent synthetase/ligase" evidence="6">
    <location>
        <begin position="47"/>
        <end position="440"/>
    </location>
</feature>
<evidence type="ECO:0000313" key="7">
    <source>
        <dbReference type="EMBL" id="MFB9734270.1"/>
    </source>
</evidence>
<dbReference type="SUPFAM" id="SSF56801">
    <property type="entry name" value="Acetyl-CoA synthetase-like"/>
    <property type="match status" value="1"/>
</dbReference>
<keyword evidence="8" id="KW-1185">Reference proteome</keyword>
<evidence type="ECO:0000259" key="6">
    <source>
        <dbReference type="Pfam" id="PF00501"/>
    </source>
</evidence>
<name>A0ABV5V8V2_9ACTN</name>
<keyword evidence="4" id="KW-0443">Lipid metabolism</keyword>
<proteinExistence type="inferred from homology"/>
<evidence type="ECO:0000256" key="1">
    <source>
        <dbReference type="ARBA" id="ARBA00006432"/>
    </source>
</evidence>
<dbReference type="Gene3D" id="3.40.50.12780">
    <property type="entry name" value="N-terminal domain of ligase-like"/>
    <property type="match status" value="1"/>
</dbReference>
<gene>
    <name evidence="7" type="ORF">ACFFRO_03785</name>
</gene>
<dbReference type="Pfam" id="PF23562">
    <property type="entry name" value="AMP-binding_C_3"/>
    <property type="match status" value="1"/>
</dbReference>
<dbReference type="InterPro" id="IPR000873">
    <property type="entry name" value="AMP-dep_synth/lig_dom"/>
</dbReference>
<evidence type="ECO:0000313" key="8">
    <source>
        <dbReference type="Proteomes" id="UP001589703"/>
    </source>
</evidence>
<dbReference type="EMBL" id="JBHMAR010000002">
    <property type="protein sequence ID" value="MFB9734270.1"/>
    <property type="molecule type" value="Genomic_DNA"/>
</dbReference>
<dbReference type="PANTHER" id="PTHR43272">
    <property type="entry name" value="LONG-CHAIN-FATTY-ACID--COA LIGASE"/>
    <property type="match status" value="1"/>
</dbReference>
<dbReference type="Proteomes" id="UP001589703">
    <property type="component" value="Unassembled WGS sequence"/>
</dbReference>
<sequence>MGGAVREFGVPPLEAVPRAGGLADSVYEVAQCDPRLVQLSRRGPDGETWQPVTAAQFRDEVTGLAKGLLAGGVRFGERVAVMARTRYEWTLFCYALWAVGATVVPVYPTSSPDQVRWILTDAQATAVVVESEDHVMTVGAACDGLPLHAVWELDAGCVAELTALGRDLPDAEVHRHRRVVTPDSVALLAYTSGTTGPHPKGCVITHAHLAVECDTLLACWRDVLAQQGEQPSVLAFLPLSHIYGLMVQVVCLRGGVRLGHQPDLAPAALLPALASFRPTYLFAVPYVFEKLYDGARRTAQEAGRGKLFDRAAAVAVRHAEAEQRRHRGEGLGPGPVLRAMHAAFDRPVYARLRAALGGRVRHASSGGSTLDRELGLFFAGAGIVIHDGYGLTETTAAVTVQPPGRPRFGTVGRPLPGCAVHIAADGEIWVRGDVVFSGYHRDPGATAAVLRDGWFATGDTGRLDEDGFLTITGRKKDIIVTSGGKSLSPQLLEQRLRRHPLISQCLVVGDSRPFVTALITLDAEAAEHWRRERGRGVLAGREAAVDRALHAEIQRAVSMANSAVSRAESIRAFRVLPGEFSTADGLLTPSLKLRRGAIERAYAAEIEELYANS</sequence>
<reference evidence="7 8" key="1">
    <citation type="submission" date="2024-09" db="EMBL/GenBank/DDBJ databases">
        <authorList>
            <person name="Sun Q."/>
            <person name="Mori K."/>
        </authorList>
    </citation>
    <scope>NUCLEOTIDE SEQUENCE [LARGE SCALE GENOMIC DNA]</scope>
    <source>
        <strain evidence="7 8">JCM 10918</strain>
    </source>
</reference>
<dbReference type="Pfam" id="PF00501">
    <property type="entry name" value="AMP-binding"/>
    <property type="match status" value="1"/>
</dbReference>
<dbReference type="RefSeq" id="WP_385874728.1">
    <property type="nucleotide sequence ID" value="NZ_JBHSVL010000002.1"/>
</dbReference>
<protein>
    <recommendedName>
        <fullName evidence="5">Acyl-CoA synthetase</fullName>
    </recommendedName>
</protein>
<evidence type="ECO:0000256" key="2">
    <source>
        <dbReference type="ARBA" id="ARBA00022598"/>
    </source>
</evidence>
<evidence type="ECO:0000256" key="3">
    <source>
        <dbReference type="ARBA" id="ARBA00022832"/>
    </source>
</evidence>
<evidence type="ECO:0000256" key="5">
    <source>
        <dbReference type="ARBA" id="ARBA00032875"/>
    </source>
</evidence>
<dbReference type="PANTHER" id="PTHR43272:SF32">
    <property type="entry name" value="AMP-DEPENDENT SYNTHETASE_LIGASE DOMAIN-CONTAINING PROTEIN"/>
    <property type="match status" value="1"/>
</dbReference>
<dbReference type="InterPro" id="IPR042099">
    <property type="entry name" value="ANL_N_sf"/>
</dbReference>
<keyword evidence="3" id="KW-0276">Fatty acid metabolism</keyword>
<organism evidence="7 8">
    <name type="scientific">Streptomyces thermocoprophilus</name>
    <dbReference type="NCBI Taxonomy" id="78356"/>
    <lineage>
        <taxon>Bacteria</taxon>
        <taxon>Bacillati</taxon>
        <taxon>Actinomycetota</taxon>
        <taxon>Actinomycetes</taxon>
        <taxon>Kitasatosporales</taxon>
        <taxon>Streptomycetaceae</taxon>
        <taxon>Streptomyces</taxon>
    </lineage>
</organism>
<comment type="caution">
    <text evidence="7">The sequence shown here is derived from an EMBL/GenBank/DDBJ whole genome shotgun (WGS) entry which is preliminary data.</text>
</comment>
<keyword evidence="2" id="KW-0436">Ligase</keyword>
<evidence type="ECO:0000256" key="4">
    <source>
        <dbReference type="ARBA" id="ARBA00023098"/>
    </source>
</evidence>
<accession>A0ABV5V8V2</accession>